<evidence type="ECO:0000313" key="9">
    <source>
        <dbReference type="EMBL" id="KAK3051141.1"/>
    </source>
</evidence>
<dbReference type="Pfam" id="PF13191">
    <property type="entry name" value="AAA_16"/>
    <property type="match status" value="1"/>
</dbReference>
<keyword evidence="5" id="KW-0238">DNA-binding</keyword>
<dbReference type="GO" id="GO:0006270">
    <property type="term" value="P:DNA replication initiation"/>
    <property type="evidence" value="ECO:0007669"/>
    <property type="project" value="TreeGrafter"/>
</dbReference>
<name>A0AAJ0DC97_9PEZI</name>
<protein>
    <recommendedName>
        <fullName evidence="3">Origin recognition complex subunit 4</fullName>
    </recommendedName>
</protein>
<feature type="compositionally biased region" description="Polar residues" evidence="7">
    <location>
        <begin position="130"/>
        <end position="141"/>
    </location>
</feature>
<dbReference type="SMART" id="SM00382">
    <property type="entry name" value="AAA"/>
    <property type="match status" value="1"/>
</dbReference>
<feature type="region of interest" description="Disordered" evidence="7">
    <location>
        <begin position="80"/>
        <end position="329"/>
    </location>
</feature>
<dbReference type="Proteomes" id="UP001271007">
    <property type="component" value="Unassembled WGS sequence"/>
</dbReference>
<accession>A0AAJ0DC97</accession>
<keyword evidence="10" id="KW-1185">Reference proteome</keyword>
<dbReference type="SUPFAM" id="SSF52540">
    <property type="entry name" value="P-loop containing nucleoside triphosphate hydrolases"/>
    <property type="match status" value="1"/>
</dbReference>
<proteinExistence type="inferred from homology"/>
<evidence type="ECO:0000259" key="8">
    <source>
        <dbReference type="SMART" id="SM00382"/>
    </source>
</evidence>
<dbReference type="PANTHER" id="PTHR12087">
    <property type="entry name" value="ORIGIN RECOGNITION COMPLEX SUBUNIT 4"/>
    <property type="match status" value="1"/>
</dbReference>
<comment type="caution">
    <text evidence="9">The sequence shown here is derived from an EMBL/GenBank/DDBJ whole genome shotgun (WGS) entry which is preliminary data.</text>
</comment>
<evidence type="ECO:0000313" key="10">
    <source>
        <dbReference type="Proteomes" id="UP001271007"/>
    </source>
</evidence>
<dbReference type="InterPro" id="IPR003593">
    <property type="entry name" value="AAA+_ATPase"/>
</dbReference>
<comment type="similarity">
    <text evidence="2">Belongs to the ORC4 family.</text>
</comment>
<dbReference type="InterPro" id="IPR016527">
    <property type="entry name" value="ORC4"/>
</dbReference>
<evidence type="ECO:0000256" key="6">
    <source>
        <dbReference type="ARBA" id="ARBA00023242"/>
    </source>
</evidence>
<gene>
    <name evidence="9" type="primary">ORC4</name>
    <name evidence="9" type="ORF">LTR09_007537</name>
</gene>
<feature type="compositionally biased region" description="Basic and acidic residues" evidence="7">
    <location>
        <begin position="88"/>
        <end position="110"/>
    </location>
</feature>
<keyword evidence="6" id="KW-0539">Nucleus</keyword>
<keyword evidence="4" id="KW-0235">DNA replication</keyword>
<dbReference type="PANTHER" id="PTHR12087:SF0">
    <property type="entry name" value="ORIGIN RECOGNITION COMPLEX SUBUNIT 4"/>
    <property type="match status" value="1"/>
</dbReference>
<dbReference type="InterPro" id="IPR041664">
    <property type="entry name" value="AAA_16"/>
</dbReference>
<feature type="compositionally biased region" description="Basic residues" evidence="7">
    <location>
        <begin position="1"/>
        <end position="11"/>
    </location>
</feature>
<feature type="domain" description="AAA+ ATPase" evidence="8">
    <location>
        <begin position="414"/>
        <end position="583"/>
    </location>
</feature>
<dbReference type="GO" id="GO:0003688">
    <property type="term" value="F:DNA replication origin binding"/>
    <property type="evidence" value="ECO:0007669"/>
    <property type="project" value="TreeGrafter"/>
</dbReference>
<dbReference type="GO" id="GO:0005664">
    <property type="term" value="C:nuclear origin of replication recognition complex"/>
    <property type="evidence" value="ECO:0007669"/>
    <property type="project" value="TreeGrafter"/>
</dbReference>
<dbReference type="EMBL" id="JAWDJX010000027">
    <property type="protein sequence ID" value="KAK3051141.1"/>
    <property type="molecule type" value="Genomic_DNA"/>
</dbReference>
<feature type="compositionally biased region" description="Basic and acidic residues" evidence="7">
    <location>
        <begin position="165"/>
        <end position="176"/>
    </location>
</feature>
<dbReference type="InterPro" id="IPR027417">
    <property type="entry name" value="P-loop_NTPase"/>
</dbReference>
<dbReference type="Pfam" id="PF14629">
    <property type="entry name" value="ORC4_C"/>
    <property type="match status" value="1"/>
</dbReference>
<feature type="compositionally biased region" description="Polar residues" evidence="7">
    <location>
        <begin position="30"/>
        <end position="41"/>
    </location>
</feature>
<evidence type="ECO:0000256" key="2">
    <source>
        <dbReference type="ARBA" id="ARBA00005334"/>
    </source>
</evidence>
<dbReference type="InterPro" id="IPR032705">
    <property type="entry name" value="ORC4_C"/>
</dbReference>
<evidence type="ECO:0000256" key="5">
    <source>
        <dbReference type="ARBA" id="ARBA00023125"/>
    </source>
</evidence>
<sequence>MDSHRSTKRRKLDTTPNASPRNQLAGRSKAATSTKPTNSATDRLPNGLTAQSRPLAKGSKGNTAAHDAWLEAKANIQALRGKRPGHILSKDGSKDVYDDIDGAHTFERKFKQNPAPASTPSKKRLDPLRNQRSGSTVQASPSKGAVAAGFFKQFHQPKAQQAETAEPKDDVRKEVLSKAPAVAESVGKPAKNGFMKRLETSKSEQPIPPTNVKPGWDYAAKPKRTFEDEIHDLANAAREQAKRGDDDESAAQMPQKRRSRVRAQQQDVEAETASKPERTPTAAKRSTPAVQSRKQARTKPIKPSPVPTAVSATDAMDVDSPGTEVDDEIVLPPNKNLQQANDELDTTPVKPRPKSVLKPAVLAKGLTFGQEELQQVQAVVLDKLSGKRAISLKGLDTEYAKVSLLITQTITAGESNSMLVIGARGSGKSALVDQILREQAKQHGDDFHIVRLSGFIHTDDKIALREIWRQLGREMEVDDDASGRKNYADTLTTLLALLAHPAEHGREQQEDQITKSVIFIIDEFELFATHPRQTLLYNLFDIAQSRKAPIAVLGLTTRVDVTESLEKRVKSRFSHRYVHLSIAKSFQAFQEACKAALALDNEELTDEERQYLGSTGEIQQKLQKTSKTSKQSAVSDWNALIDVVMAHETFTTQLRRLYYTTKSVPQFHTSMLLPIATMPIEQTTTAEALLSHLTTAALNSSMQPPDSKLDLLSSLSTLHMALLICAARLTAIHSVDNVPFAQAYEEYKTLASKAKLQASSSGALAQGAGSRVWSKDVARDAWEDLEGCGLIMEDGTRGPRIDVGLEESGMSGVDLGSWGRWCRQI</sequence>
<evidence type="ECO:0000256" key="7">
    <source>
        <dbReference type="SAM" id="MobiDB-lite"/>
    </source>
</evidence>
<feature type="region of interest" description="Disordered" evidence="7">
    <location>
        <begin position="1"/>
        <end position="66"/>
    </location>
</feature>
<dbReference type="AlphaFoldDB" id="A0AAJ0DC97"/>
<dbReference type="Gene3D" id="3.40.50.300">
    <property type="entry name" value="P-loop containing nucleotide triphosphate hydrolases"/>
    <property type="match status" value="1"/>
</dbReference>
<evidence type="ECO:0000256" key="4">
    <source>
        <dbReference type="ARBA" id="ARBA00022705"/>
    </source>
</evidence>
<organism evidence="9 10">
    <name type="scientific">Extremus antarcticus</name>
    <dbReference type="NCBI Taxonomy" id="702011"/>
    <lineage>
        <taxon>Eukaryota</taxon>
        <taxon>Fungi</taxon>
        <taxon>Dikarya</taxon>
        <taxon>Ascomycota</taxon>
        <taxon>Pezizomycotina</taxon>
        <taxon>Dothideomycetes</taxon>
        <taxon>Dothideomycetidae</taxon>
        <taxon>Mycosphaerellales</taxon>
        <taxon>Extremaceae</taxon>
        <taxon>Extremus</taxon>
    </lineage>
</organism>
<dbReference type="FunFam" id="3.40.50.300:FF:001597">
    <property type="entry name" value="Origin recognition complex subunit Orc4"/>
    <property type="match status" value="1"/>
</dbReference>
<reference evidence="9" key="1">
    <citation type="submission" date="2023-04" db="EMBL/GenBank/DDBJ databases">
        <title>Black Yeasts Isolated from many extreme environments.</title>
        <authorList>
            <person name="Coleine C."/>
            <person name="Stajich J.E."/>
            <person name="Selbmann L."/>
        </authorList>
    </citation>
    <scope>NUCLEOTIDE SEQUENCE</scope>
    <source>
        <strain evidence="9">CCFEE 5312</strain>
    </source>
</reference>
<evidence type="ECO:0000256" key="3">
    <source>
        <dbReference type="ARBA" id="ARBA00019083"/>
    </source>
</evidence>
<evidence type="ECO:0000256" key="1">
    <source>
        <dbReference type="ARBA" id="ARBA00004123"/>
    </source>
</evidence>
<comment type="subcellular location">
    <subcellularLocation>
        <location evidence="1">Nucleus</location>
    </subcellularLocation>
</comment>